<dbReference type="Proteomes" id="UP000016536">
    <property type="component" value="Unassembled WGS sequence"/>
</dbReference>
<sequence>MMPMMTAITAMIEMVSARGPGRRRAVLLRGARGGRIPPLPKRPKPNSPVLSLEDFFCRDEPEDVLEDSSEEESRDSSSGVVLTILLPV</sequence>
<feature type="region of interest" description="Disordered" evidence="1">
    <location>
        <begin position="60"/>
        <end position="88"/>
    </location>
</feature>
<feature type="compositionally biased region" description="Acidic residues" evidence="1">
    <location>
        <begin position="60"/>
        <end position="73"/>
    </location>
</feature>
<proteinExistence type="predicted"/>
<name>U1QLC2_9ACTO</name>
<protein>
    <submittedName>
        <fullName evidence="2">Uncharacterized protein</fullName>
    </submittedName>
</protein>
<evidence type="ECO:0000313" key="3">
    <source>
        <dbReference type="Proteomes" id="UP000016536"/>
    </source>
</evidence>
<dbReference type="EMBL" id="AWSE01000158">
    <property type="protein sequence ID" value="ERH22589.1"/>
    <property type="molecule type" value="Genomic_DNA"/>
</dbReference>
<reference evidence="2 3" key="1">
    <citation type="submission" date="2013-08" db="EMBL/GenBank/DDBJ databases">
        <authorList>
            <person name="Weinstock G."/>
            <person name="Sodergren E."/>
            <person name="Wylie T."/>
            <person name="Fulton L."/>
            <person name="Fulton R."/>
            <person name="Fronick C."/>
            <person name="O'Laughlin M."/>
            <person name="Godfrey J."/>
            <person name="Miner T."/>
            <person name="Herter B."/>
            <person name="Appelbaum E."/>
            <person name="Cordes M."/>
            <person name="Lek S."/>
            <person name="Wollam A."/>
            <person name="Pepin K.H."/>
            <person name="Palsikar V.B."/>
            <person name="Mitreva M."/>
            <person name="Wilson R.K."/>
        </authorList>
    </citation>
    <scope>NUCLEOTIDE SEQUENCE [LARGE SCALE GENOMIC DNA]</scope>
    <source>
        <strain evidence="2 3">F0542</strain>
    </source>
</reference>
<evidence type="ECO:0000256" key="1">
    <source>
        <dbReference type="SAM" id="MobiDB-lite"/>
    </source>
</evidence>
<accession>U1QLC2</accession>
<dbReference type="HOGENOM" id="CLU_2476388_0_0_11"/>
<gene>
    <name evidence="2" type="ORF">HMPREF1979_02418</name>
</gene>
<keyword evidence="3" id="KW-1185">Reference proteome</keyword>
<dbReference type="AlphaFoldDB" id="U1QLC2"/>
<organism evidence="2 3">
    <name type="scientific">Actinomyces johnsonii F0542</name>
    <dbReference type="NCBI Taxonomy" id="1321818"/>
    <lineage>
        <taxon>Bacteria</taxon>
        <taxon>Bacillati</taxon>
        <taxon>Actinomycetota</taxon>
        <taxon>Actinomycetes</taxon>
        <taxon>Actinomycetales</taxon>
        <taxon>Actinomycetaceae</taxon>
        <taxon>Actinomyces</taxon>
    </lineage>
</organism>
<evidence type="ECO:0000313" key="2">
    <source>
        <dbReference type="EMBL" id="ERH22589.1"/>
    </source>
</evidence>
<comment type="caution">
    <text evidence="2">The sequence shown here is derived from an EMBL/GenBank/DDBJ whole genome shotgun (WGS) entry which is preliminary data.</text>
</comment>